<evidence type="ECO:0000313" key="4">
    <source>
        <dbReference type="EMBL" id="QPF94714.1"/>
    </source>
</evidence>
<dbReference type="InterPro" id="IPR051396">
    <property type="entry name" value="Bact_Antivir_Def_Nuclease"/>
</dbReference>
<gene>
    <name evidence="4" type="ORF">IC761_16200</name>
</gene>
<dbReference type="GO" id="GO:0005524">
    <property type="term" value="F:ATP binding"/>
    <property type="evidence" value="ECO:0007669"/>
    <property type="project" value="UniProtKB-KW"/>
</dbReference>
<dbReference type="RefSeq" id="WP_195804184.1">
    <property type="nucleotide sequence ID" value="NZ_CP061379.1"/>
</dbReference>
<dbReference type="PANTHER" id="PTHR43581:SF2">
    <property type="entry name" value="EXCINUCLEASE ATPASE SUBUNIT"/>
    <property type="match status" value="1"/>
</dbReference>
<dbReference type="InterPro" id="IPR003959">
    <property type="entry name" value="ATPase_AAA_core"/>
</dbReference>
<keyword evidence="4" id="KW-0547">Nucleotide-binding</keyword>
<accession>A0A7S9DD13</accession>
<dbReference type="Proteomes" id="UP000594621">
    <property type="component" value="Chromosome"/>
</dbReference>
<dbReference type="PANTHER" id="PTHR43581">
    <property type="entry name" value="ATP/GTP PHOSPHATASE"/>
    <property type="match status" value="1"/>
</dbReference>
<protein>
    <submittedName>
        <fullName evidence="4">ATP-binding protein</fullName>
    </submittedName>
</protein>
<dbReference type="SUPFAM" id="SSF52540">
    <property type="entry name" value="P-loop containing nucleoside triphosphate hydrolases"/>
    <property type="match status" value="1"/>
</dbReference>
<keyword evidence="5" id="KW-1185">Reference proteome</keyword>
<organism evidence="4 5">
    <name type="scientific">Bradyrhizobium commune</name>
    <dbReference type="NCBI Taxonomy" id="83627"/>
    <lineage>
        <taxon>Bacteria</taxon>
        <taxon>Pseudomonadati</taxon>
        <taxon>Pseudomonadota</taxon>
        <taxon>Alphaproteobacteria</taxon>
        <taxon>Hyphomicrobiales</taxon>
        <taxon>Nitrobacteraceae</taxon>
        <taxon>Bradyrhizobium</taxon>
    </lineage>
</organism>
<feature type="compositionally biased region" description="Basic and acidic residues" evidence="1">
    <location>
        <begin position="412"/>
        <end position="425"/>
    </location>
</feature>
<proteinExistence type="predicted"/>
<feature type="region of interest" description="Disordered" evidence="1">
    <location>
        <begin position="412"/>
        <end position="433"/>
    </location>
</feature>
<reference evidence="4 5" key="1">
    <citation type="submission" date="2020-09" db="EMBL/GenBank/DDBJ databases">
        <title>Complete genomes of bradyrhizobia occurring on native shrubby legumes in Australia.</title>
        <authorList>
            <person name="Lafay B."/>
        </authorList>
    </citation>
    <scope>NUCLEOTIDE SEQUENCE [LARGE SCALE GENOMIC DNA]</scope>
    <source>
        <strain evidence="4 5">BDV5040</strain>
    </source>
</reference>
<evidence type="ECO:0000256" key="1">
    <source>
        <dbReference type="SAM" id="MobiDB-lite"/>
    </source>
</evidence>
<dbReference type="Pfam" id="PF20469">
    <property type="entry name" value="OLD-like_TOPRIM"/>
    <property type="match status" value="1"/>
</dbReference>
<dbReference type="CDD" id="cd00267">
    <property type="entry name" value="ABC_ATPase"/>
    <property type="match status" value="1"/>
</dbReference>
<dbReference type="Pfam" id="PF13304">
    <property type="entry name" value="AAA_21"/>
    <property type="match status" value="1"/>
</dbReference>
<dbReference type="InterPro" id="IPR034139">
    <property type="entry name" value="TOPRIM_OLD"/>
</dbReference>
<keyword evidence="4" id="KW-0067">ATP-binding</keyword>
<name>A0A7S9DD13_9BRAD</name>
<dbReference type="KEGG" id="bcou:IC761_16200"/>
<dbReference type="InterPro" id="IPR027417">
    <property type="entry name" value="P-loop_NTPase"/>
</dbReference>
<dbReference type="AlphaFoldDB" id="A0A7S9DD13"/>
<feature type="domain" description="ATPase AAA-type core" evidence="2">
    <location>
        <begin position="174"/>
        <end position="238"/>
    </location>
</feature>
<dbReference type="EMBL" id="CP061379">
    <property type="protein sequence ID" value="QPF94714.1"/>
    <property type="molecule type" value="Genomic_DNA"/>
</dbReference>
<dbReference type="Gene3D" id="3.40.50.300">
    <property type="entry name" value="P-loop containing nucleotide triphosphate hydrolases"/>
    <property type="match status" value="1"/>
</dbReference>
<sequence>MTEIFDHMIEGEKLGPLVRSIRVHAGGSMAAFVEHANLNSLPVDQLGYTTIEGRPYRVSEFETDVKKKFVGSRAAGLFITHLTAIKRLEAANPSVRESRPEQSKKPIQWLEFDEATELNISSLFERIFGLKLVLNRLAGDKLRLHVCKEHYPTTATGISRETVARLARLPQLERQGDGMRSFAGLMLSLLVNSRRVVLIDEPEAFLHPPQIRKLADVIARDTPEQTQIIVATHSDEFVRGLLDASGNRVAVARIDRKRDDSTVVSVLDSGQITNLWIDPLLRTSDVLSALFHEAAIICEGESDARFFRALLDAVTTEQRRPDIRFYHFGGKDKVSGIAKALKLVSVPVIAVVDIDVLSDKTKFLSLFSTMGGNPSEVEKEVTLLVTKVQSKRLESSATEIALDLERIAAESRKGDSNTDQSRKQIAEIGKSSSPWQRVKEDGYRGFADADLVNAFEKICVASEAVGLLILKEGELEGFCRGFSRKNKAEWLASVLQLDLEEDERFADARSFAASLLRVVAQVIDHPPQISSGSVAP</sequence>
<evidence type="ECO:0000313" key="5">
    <source>
        <dbReference type="Proteomes" id="UP000594621"/>
    </source>
</evidence>
<feature type="domain" description="OLD protein-like TOPRIM" evidence="3">
    <location>
        <begin position="290"/>
        <end position="355"/>
    </location>
</feature>
<dbReference type="GO" id="GO:0016887">
    <property type="term" value="F:ATP hydrolysis activity"/>
    <property type="evidence" value="ECO:0007669"/>
    <property type="project" value="InterPro"/>
</dbReference>
<evidence type="ECO:0000259" key="2">
    <source>
        <dbReference type="Pfam" id="PF13304"/>
    </source>
</evidence>
<evidence type="ECO:0000259" key="3">
    <source>
        <dbReference type="Pfam" id="PF20469"/>
    </source>
</evidence>